<reference evidence="2 3" key="1">
    <citation type="submission" date="2023-10" db="EMBL/GenBank/DDBJ databases">
        <title>The genome sequence of Streptomyces sp. HUAS YS2.</title>
        <authorList>
            <person name="Mo P."/>
        </authorList>
    </citation>
    <scope>NUCLEOTIDE SEQUENCE [LARGE SCALE GENOMIC DNA]</scope>
    <source>
        <strain evidence="2 3">HUAS YS2</strain>
    </source>
</reference>
<gene>
    <name evidence="2" type="ORF">R2D22_09130</name>
</gene>
<organism evidence="2 3">
    <name type="scientific">Streptomyces solicathayae</name>
    <dbReference type="NCBI Taxonomy" id="3081768"/>
    <lineage>
        <taxon>Bacteria</taxon>
        <taxon>Bacillati</taxon>
        <taxon>Actinomycetota</taxon>
        <taxon>Actinomycetes</taxon>
        <taxon>Kitasatosporales</taxon>
        <taxon>Streptomycetaceae</taxon>
        <taxon>Streptomyces</taxon>
    </lineage>
</organism>
<dbReference type="Proteomes" id="UP001301731">
    <property type="component" value="Chromosome"/>
</dbReference>
<evidence type="ECO:0000256" key="1">
    <source>
        <dbReference type="SAM" id="MobiDB-lite"/>
    </source>
</evidence>
<keyword evidence="3" id="KW-1185">Reference proteome</keyword>
<accession>A0ABZ0LPX3</accession>
<dbReference type="EMBL" id="CP137573">
    <property type="protein sequence ID" value="WOX21550.1"/>
    <property type="molecule type" value="Genomic_DNA"/>
</dbReference>
<proteinExistence type="predicted"/>
<evidence type="ECO:0000313" key="2">
    <source>
        <dbReference type="EMBL" id="WOX21550.1"/>
    </source>
</evidence>
<sequence length="146" mass="16089">MSPTSSPVGADWPCQVMTPVHRDWERTATRWLRDLLPARYAGYTPLTRHPVLLARHAQLQLQQELRTVRVALQTSRAELPSLGVPDPVIETAIQMYAVELEQLGRLARGVRLVTEALLAAGAARDGGPTRVAVRPRATVPDAARSR</sequence>
<name>A0ABZ0LPX3_9ACTN</name>
<feature type="region of interest" description="Disordered" evidence="1">
    <location>
        <begin position="126"/>
        <end position="146"/>
    </location>
</feature>
<protein>
    <submittedName>
        <fullName evidence="2">Uncharacterized protein</fullName>
    </submittedName>
</protein>
<evidence type="ECO:0000313" key="3">
    <source>
        <dbReference type="Proteomes" id="UP001301731"/>
    </source>
</evidence>